<dbReference type="EMBL" id="JANVFT010000120">
    <property type="protein sequence ID" value="KAJ4465878.1"/>
    <property type="molecule type" value="Genomic_DNA"/>
</dbReference>
<accession>A0ABQ8UYG0</accession>
<organism evidence="1 2">
    <name type="scientific">Lentinula lateritia</name>
    <dbReference type="NCBI Taxonomy" id="40482"/>
    <lineage>
        <taxon>Eukaryota</taxon>
        <taxon>Fungi</taxon>
        <taxon>Dikarya</taxon>
        <taxon>Basidiomycota</taxon>
        <taxon>Agaricomycotina</taxon>
        <taxon>Agaricomycetes</taxon>
        <taxon>Agaricomycetidae</taxon>
        <taxon>Agaricales</taxon>
        <taxon>Marasmiineae</taxon>
        <taxon>Omphalotaceae</taxon>
        <taxon>Lentinula</taxon>
    </lineage>
</organism>
<comment type="caution">
    <text evidence="1">The sequence shown here is derived from an EMBL/GenBank/DDBJ whole genome shotgun (WGS) entry which is preliminary data.</text>
</comment>
<evidence type="ECO:0000313" key="1">
    <source>
        <dbReference type="EMBL" id="KAJ4465878.1"/>
    </source>
</evidence>
<protein>
    <submittedName>
        <fullName evidence="1">Uncharacterized protein</fullName>
    </submittedName>
</protein>
<sequence>MPTSMFNQRLPGVYIANPATTTHILVNWIQRKFVADTLNEGRLSENIYGHANDGSRFIWETQTLVLVCQLLHKVLSIIIHLVVRKNSRALNLNKRLRQIEYMNVSTHANLRRRFAFKTIHFKQEREPIPLALPDPGEQFRHPLLSNRASQAESKVFMMWMRLKIASRNFNDKIDKPSSRSNVLDSTCETPRYYSWRKVEIVALLIASYSGNDLKKGERPQMKHSENLIVCAIFQSSDIDEGQSTQVAVRHTTRN</sequence>
<dbReference type="Proteomes" id="UP001150217">
    <property type="component" value="Unassembled WGS sequence"/>
</dbReference>
<reference evidence="1" key="1">
    <citation type="submission" date="2022-08" db="EMBL/GenBank/DDBJ databases">
        <title>A Global Phylogenomic Analysis of the Shiitake Genus Lentinula.</title>
        <authorList>
            <consortium name="DOE Joint Genome Institute"/>
            <person name="Sierra-Patev S."/>
            <person name="Min B."/>
            <person name="Naranjo-Ortiz M."/>
            <person name="Looney B."/>
            <person name="Konkel Z."/>
            <person name="Slot J.C."/>
            <person name="Sakamoto Y."/>
            <person name="Steenwyk J.L."/>
            <person name="Rokas A."/>
            <person name="Carro J."/>
            <person name="Camarero S."/>
            <person name="Ferreira P."/>
            <person name="Molpeceres G."/>
            <person name="Ruiz-Duenas F.J."/>
            <person name="Serrano A."/>
            <person name="Henrissat B."/>
            <person name="Drula E."/>
            <person name="Hughes K.W."/>
            <person name="Mata J.L."/>
            <person name="Ishikawa N.K."/>
            <person name="Vargas-Isla R."/>
            <person name="Ushijima S."/>
            <person name="Smith C.A."/>
            <person name="Ahrendt S."/>
            <person name="Andreopoulos W."/>
            <person name="He G."/>
            <person name="Labutti K."/>
            <person name="Lipzen A."/>
            <person name="Ng V."/>
            <person name="Riley R."/>
            <person name="Sandor L."/>
            <person name="Barry K."/>
            <person name="Martinez A.T."/>
            <person name="Xiao Y."/>
            <person name="Gibbons J.G."/>
            <person name="Terashima K."/>
            <person name="Grigoriev I.V."/>
            <person name="Hibbett D.S."/>
        </authorList>
    </citation>
    <scope>NUCLEOTIDE SEQUENCE</scope>
    <source>
        <strain evidence="1">RHP3577 ss4</strain>
    </source>
</reference>
<gene>
    <name evidence="1" type="ORF">C8R41DRAFT_871744</name>
</gene>
<proteinExistence type="predicted"/>
<name>A0ABQ8UYG0_9AGAR</name>
<keyword evidence="2" id="KW-1185">Reference proteome</keyword>
<evidence type="ECO:0000313" key="2">
    <source>
        <dbReference type="Proteomes" id="UP001150217"/>
    </source>
</evidence>